<dbReference type="OrthoDB" id="2131792at2759"/>
<name>A0A8J2R6H9_9NEOP</name>
<feature type="region of interest" description="Disordered" evidence="1">
    <location>
        <begin position="227"/>
        <end position="292"/>
    </location>
</feature>
<feature type="compositionally biased region" description="Basic and acidic residues" evidence="1">
    <location>
        <begin position="546"/>
        <end position="556"/>
    </location>
</feature>
<accession>A0A8J2R6H9</accession>
<feature type="region of interest" description="Disordered" evidence="1">
    <location>
        <begin position="490"/>
        <end position="509"/>
    </location>
</feature>
<reference evidence="2" key="1">
    <citation type="submission" date="2021-09" db="EMBL/GenBank/DDBJ databases">
        <authorList>
            <person name="Martin H S."/>
        </authorList>
    </citation>
    <scope>NUCLEOTIDE SEQUENCE</scope>
</reference>
<feature type="compositionally biased region" description="Basic residues" evidence="1">
    <location>
        <begin position="254"/>
        <end position="263"/>
    </location>
</feature>
<evidence type="ECO:0000313" key="3">
    <source>
        <dbReference type="Proteomes" id="UP000789524"/>
    </source>
</evidence>
<dbReference type="AlphaFoldDB" id="A0A8J2R6H9"/>
<feature type="region of interest" description="Disordered" evidence="1">
    <location>
        <begin position="519"/>
        <end position="556"/>
    </location>
</feature>
<proteinExistence type="predicted"/>
<dbReference type="EMBL" id="CAKASE010000079">
    <property type="protein sequence ID" value="CAG9579807.1"/>
    <property type="molecule type" value="Genomic_DNA"/>
</dbReference>
<gene>
    <name evidence="2" type="ORF">DCHRY22_LOCUS13364</name>
</gene>
<sequence>MSTSSVPEDLVSSAWIVCPSKSYPGEDYYFNTLTGQSVWDLSEPEVKKALTRAQILENQSGFHANDCPEPSDSPQNISSEDQIIKLKYNKSFQANINNKQVMNNQFRKPYPIILSNDLEIKDLNYNKKLVFTIREIKTLLTKTENENKESYQPKANIEDSLNIKIVIPNTNKTENNGILQTNDEAYDIDEAKVQETEIITEVPETEINTEVEESEINQIDYNVMPSANTSVNKDQAQQKKFRSLSNKNPDSKRQYLKYNRRRTTSSMTTLTNGDKDETEITPGDVHSTDSENSTCKIINTKKEDIISTNKSKDIPEIKRNIETKSKEITKNNEMSQENTEYHNVMFEITDQDMEDHLELKSDEFVSRFVQIMGEVLERVLLEEPIFDSEAMPPPWTLYEATECIKRKFHYDSDVVDATTKLLNVLFELGGLRGKITRDISPQKYMDMYSFGVYLIDSLQGILSNNEDLQLAAESLSKLLKDIQNPVLDNCNRDSPDSLQDGDHNNSFINGTILNESGTRDWGSCDHDKNPKKKRVRKDSTSSRSSSDCDLRSSEEEVLEDVKENNRIDSESCFFRNLDLRKNSPYKDKYSVDDSETSTNVAQDSNSKETKIVRKFTKFTEYEEKFKDKPKVPYDSWNHMNDEYEQLDYEPMDDENYSEDNHNYNDEMHESIDTTCNDVQETENNNNETNFDTFVKKMESHAKETYYTVYKFCNNSYQKLILTPSPTEKSQINVQAEKTYADIENLCNAFTRILEGEKGDSEHKIQEFFKDTELLNVSGEMKNIEDYRNLISYLLQHGNALKDTLKLVLDASKE</sequence>
<evidence type="ECO:0000313" key="2">
    <source>
        <dbReference type="EMBL" id="CAG9579807.1"/>
    </source>
</evidence>
<keyword evidence="3" id="KW-1185">Reference proteome</keyword>
<evidence type="ECO:0000256" key="1">
    <source>
        <dbReference type="SAM" id="MobiDB-lite"/>
    </source>
</evidence>
<organism evidence="2 3">
    <name type="scientific">Danaus chrysippus</name>
    <name type="common">African queen</name>
    <dbReference type="NCBI Taxonomy" id="151541"/>
    <lineage>
        <taxon>Eukaryota</taxon>
        <taxon>Metazoa</taxon>
        <taxon>Ecdysozoa</taxon>
        <taxon>Arthropoda</taxon>
        <taxon>Hexapoda</taxon>
        <taxon>Insecta</taxon>
        <taxon>Pterygota</taxon>
        <taxon>Neoptera</taxon>
        <taxon>Endopterygota</taxon>
        <taxon>Lepidoptera</taxon>
        <taxon>Glossata</taxon>
        <taxon>Ditrysia</taxon>
        <taxon>Papilionoidea</taxon>
        <taxon>Nymphalidae</taxon>
        <taxon>Danainae</taxon>
        <taxon>Danaini</taxon>
        <taxon>Danaina</taxon>
        <taxon>Danaus</taxon>
        <taxon>Anosia</taxon>
    </lineage>
</organism>
<comment type="caution">
    <text evidence="2">The sequence shown here is derived from an EMBL/GenBank/DDBJ whole genome shotgun (WGS) entry which is preliminary data.</text>
</comment>
<dbReference type="Proteomes" id="UP000789524">
    <property type="component" value="Unassembled WGS sequence"/>
</dbReference>
<protein>
    <submittedName>
        <fullName evidence="2">(African queen) hypothetical protein</fullName>
    </submittedName>
</protein>
<feature type="compositionally biased region" description="Basic and acidic residues" evidence="1">
    <location>
        <begin position="490"/>
        <end position="503"/>
    </location>
</feature>